<evidence type="ECO:0000313" key="4">
    <source>
        <dbReference type="Proteomes" id="UP001142175"/>
    </source>
</evidence>
<comment type="caution">
    <text evidence="3">The sequence shown here is derived from an EMBL/GenBank/DDBJ whole genome shotgun (WGS) entry which is preliminary data.</text>
</comment>
<keyword evidence="1" id="KW-0732">Signal</keyword>
<gene>
    <name evidence="3" type="ORF">NU887_18160</name>
</gene>
<dbReference type="AlphaFoldDB" id="A0A9X2P9T1"/>
<protein>
    <submittedName>
        <fullName evidence="3">PorT family protein</fullName>
    </submittedName>
</protein>
<accession>A0A9X2P9T1</accession>
<dbReference type="Proteomes" id="UP001142175">
    <property type="component" value="Unassembled WGS sequence"/>
</dbReference>
<evidence type="ECO:0000259" key="2">
    <source>
        <dbReference type="Pfam" id="PF13568"/>
    </source>
</evidence>
<organism evidence="3 4">
    <name type="scientific">Aquiflexum gelatinilyticum</name>
    <dbReference type="NCBI Taxonomy" id="2961943"/>
    <lineage>
        <taxon>Bacteria</taxon>
        <taxon>Pseudomonadati</taxon>
        <taxon>Bacteroidota</taxon>
        <taxon>Cytophagia</taxon>
        <taxon>Cytophagales</taxon>
        <taxon>Cyclobacteriaceae</taxon>
        <taxon>Aquiflexum</taxon>
    </lineage>
</organism>
<keyword evidence="4" id="KW-1185">Reference proteome</keyword>
<dbReference type="InterPro" id="IPR011250">
    <property type="entry name" value="OMP/PagP_B-barrel"/>
</dbReference>
<dbReference type="Pfam" id="PF13568">
    <property type="entry name" value="OMP_b-brl_2"/>
    <property type="match status" value="1"/>
</dbReference>
<evidence type="ECO:0000256" key="1">
    <source>
        <dbReference type="SAM" id="SignalP"/>
    </source>
</evidence>
<dbReference type="SUPFAM" id="SSF56925">
    <property type="entry name" value="OMPA-like"/>
    <property type="match status" value="1"/>
</dbReference>
<sequence>MKFYLIGFMMAFILTSSASAQNINIGVKGGLNVYNITDGSQYNPKAGLNLGLLGHIHLTDQFALQPELYYSGQGAKIDNLNTNLNLDYINVPVLLQYMFDNGFRVQAGPQLGFLVAAKTKSGDTSINVNDQFESIDVGLGIGASYINPATGFGVDARYNHGLSNIRASSNSESRNRGFQLGVFYLFKHKN</sequence>
<evidence type="ECO:0000313" key="3">
    <source>
        <dbReference type="EMBL" id="MCR9016963.1"/>
    </source>
</evidence>
<reference evidence="3" key="1">
    <citation type="submission" date="2022-08" db="EMBL/GenBank/DDBJ databases">
        <authorList>
            <person name="Zhang D."/>
        </authorList>
    </citation>
    <scope>NUCLEOTIDE SEQUENCE</scope>
    <source>
        <strain evidence="3">XJ19-11</strain>
    </source>
</reference>
<dbReference type="RefSeq" id="WP_258424808.1">
    <property type="nucleotide sequence ID" value="NZ_JANSUY010000021.1"/>
</dbReference>
<proteinExistence type="predicted"/>
<dbReference type="InterPro" id="IPR025665">
    <property type="entry name" value="Beta-barrel_OMP_2"/>
</dbReference>
<dbReference type="EMBL" id="JANSUY010000021">
    <property type="protein sequence ID" value="MCR9016963.1"/>
    <property type="molecule type" value="Genomic_DNA"/>
</dbReference>
<feature type="chain" id="PRO_5040852283" evidence="1">
    <location>
        <begin position="21"/>
        <end position="190"/>
    </location>
</feature>
<feature type="domain" description="Outer membrane protein beta-barrel" evidence="2">
    <location>
        <begin position="20"/>
        <end position="165"/>
    </location>
</feature>
<feature type="signal peptide" evidence="1">
    <location>
        <begin position="1"/>
        <end position="20"/>
    </location>
</feature>
<name>A0A9X2P9T1_9BACT</name>